<keyword evidence="3" id="KW-1185">Reference proteome</keyword>
<sequence>MKFTAKRTLLIGLMMASTAAIADTKKYGTSGSGELGVSNSTGNTPSSSVYTSIRMKYLQKMYQLKSLVEANNKSENGVRTKERYVGDLQGNLFFSDYQKAYGFGQTRWESDRFSDIDLNSYYIAGLGYQFIDNDTAKLSGEIGLGYQNQNYTVKSGVRDFEQLIGKFSGKFGYSFNPNVRFFQGITEYYGEKQANFESNTGLKVKLADNLNMKVSYKYRYNSAPAAGKVKEDTETLITMIYDF</sequence>
<dbReference type="Pfam" id="PF04338">
    <property type="entry name" value="DUF481"/>
    <property type="match status" value="1"/>
</dbReference>
<evidence type="ECO:0000313" key="2">
    <source>
        <dbReference type="EMBL" id="KDN96601.1"/>
    </source>
</evidence>
<dbReference type="InterPro" id="IPR007433">
    <property type="entry name" value="DUF481"/>
</dbReference>
<accession>A0A067A1W3</accession>
<feature type="signal peptide" evidence="1">
    <location>
        <begin position="1"/>
        <end position="22"/>
    </location>
</feature>
<dbReference type="AlphaFoldDB" id="A0A067A1W3"/>
<dbReference type="EMBL" id="JMIU01000001">
    <property type="protein sequence ID" value="KDN96601.1"/>
    <property type="molecule type" value="Genomic_DNA"/>
</dbReference>
<evidence type="ECO:0000313" key="3">
    <source>
        <dbReference type="Proteomes" id="UP000027341"/>
    </source>
</evidence>
<evidence type="ECO:0008006" key="4">
    <source>
        <dbReference type="Google" id="ProtNLM"/>
    </source>
</evidence>
<feature type="chain" id="PRO_5001636138" description="Salt-induced outer membrane protein" evidence="1">
    <location>
        <begin position="23"/>
        <end position="243"/>
    </location>
</feature>
<protein>
    <recommendedName>
        <fullName evidence="4">Salt-induced outer membrane protein</fullName>
    </recommendedName>
</protein>
<reference evidence="2 3" key="1">
    <citation type="submission" date="2014-04" db="EMBL/GenBank/DDBJ databases">
        <title>Draft genome sequence of Hydrogenovibrio marinus MH-110, a model organism for aerobic H2 metabolism.</title>
        <authorList>
            <person name="Cha H.J."/>
            <person name="Jo B.H."/>
            <person name="Hwang B.H."/>
        </authorList>
    </citation>
    <scope>NUCLEOTIDE SEQUENCE [LARGE SCALE GENOMIC DNA]</scope>
    <source>
        <strain evidence="2 3">MH-110</strain>
    </source>
</reference>
<proteinExistence type="predicted"/>
<dbReference type="Proteomes" id="UP000027341">
    <property type="component" value="Unassembled WGS sequence"/>
</dbReference>
<comment type="caution">
    <text evidence="2">The sequence shown here is derived from an EMBL/GenBank/DDBJ whole genome shotgun (WGS) entry which is preliminary data.</text>
</comment>
<name>A0A067A1W3_HYDMR</name>
<keyword evidence="1" id="KW-0732">Signal</keyword>
<gene>
    <name evidence="2" type="ORF">EI16_10130</name>
</gene>
<evidence type="ECO:0000256" key="1">
    <source>
        <dbReference type="SAM" id="SignalP"/>
    </source>
</evidence>
<dbReference type="STRING" id="28885.EI16_10130"/>
<organism evidence="2 3">
    <name type="scientific">Hydrogenovibrio marinus</name>
    <dbReference type="NCBI Taxonomy" id="28885"/>
    <lineage>
        <taxon>Bacteria</taxon>
        <taxon>Pseudomonadati</taxon>
        <taxon>Pseudomonadota</taxon>
        <taxon>Gammaproteobacteria</taxon>
        <taxon>Thiotrichales</taxon>
        <taxon>Piscirickettsiaceae</taxon>
        <taxon>Hydrogenovibrio</taxon>
    </lineage>
</organism>
<dbReference type="RefSeq" id="WP_232087755.1">
    <property type="nucleotide sequence ID" value="NZ_AP020335.1"/>
</dbReference>